<dbReference type="EMBL" id="CP072455">
    <property type="protein sequence ID" value="QTL40901.1"/>
    <property type="molecule type" value="Genomic_DNA"/>
</dbReference>
<dbReference type="Proteomes" id="UP000665047">
    <property type="component" value="Chromosome"/>
</dbReference>
<name>A0ABX7VJE8_XENBU</name>
<proteinExistence type="predicted"/>
<gene>
    <name evidence="1" type="ORF">HGO23_06035</name>
</gene>
<protein>
    <submittedName>
        <fullName evidence="1">Uncharacterized protein</fullName>
    </submittedName>
</protein>
<dbReference type="RefSeq" id="WP_209028288.1">
    <property type="nucleotide sequence ID" value="NZ_CP072455.1"/>
</dbReference>
<sequence>MKKLITLLLIPFVSVAIPEFSGVYRDDNFNILAYDGSYLCKIRPAPKKLTGWNPDIFSPIGEARLVTETNGDTKFLYINLGNGKEISRVETYAFEKGSASTMYLGMSKNSIYTYFIVSDYGTITHIEEQDVTEGALALTDCTLVRKY</sequence>
<accession>A0ABX7VJE8</accession>
<reference evidence="1 2" key="1">
    <citation type="submission" date="2021-03" db="EMBL/GenBank/DDBJ databases">
        <title>Complete Genome Sequence Data of Xenorhabdus budapestensis strain C72, a Candidate Biological Control Agent, from China.</title>
        <authorList>
            <person name="LI B."/>
            <person name="WANG S."/>
            <person name="QIU D."/>
        </authorList>
    </citation>
    <scope>NUCLEOTIDE SEQUENCE [LARGE SCALE GENOMIC DNA]</scope>
    <source>
        <strain evidence="1 2">C-7-2</strain>
    </source>
</reference>
<evidence type="ECO:0000313" key="2">
    <source>
        <dbReference type="Proteomes" id="UP000665047"/>
    </source>
</evidence>
<organism evidence="1 2">
    <name type="scientific">Xenorhabdus budapestensis</name>
    <dbReference type="NCBI Taxonomy" id="290110"/>
    <lineage>
        <taxon>Bacteria</taxon>
        <taxon>Pseudomonadati</taxon>
        <taxon>Pseudomonadota</taxon>
        <taxon>Gammaproteobacteria</taxon>
        <taxon>Enterobacterales</taxon>
        <taxon>Morganellaceae</taxon>
        <taxon>Xenorhabdus</taxon>
    </lineage>
</organism>
<keyword evidence="2" id="KW-1185">Reference proteome</keyword>
<evidence type="ECO:0000313" key="1">
    <source>
        <dbReference type="EMBL" id="QTL40901.1"/>
    </source>
</evidence>